<keyword evidence="1" id="KW-0862">Zinc</keyword>
<evidence type="ECO:0000256" key="1">
    <source>
        <dbReference type="PROSITE-ProRule" id="PRU00325"/>
    </source>
</evidence>
<dbReference type="Proteomes" id="UP000460549">
    <property type="component" value="Unassembled WGS sequence"/>
</dbReference>
<dbReference type="InterPro" id="IPR007527">
    <property type="entry name" value="Znf_SWIM"/>
</dbReference>
<reference evidence="3 4" key="1">
    <citation type="submission" date="2019-08" db="EMBL/GenBank/DDBJ databases">
        <title>In-depth cultivation of the pig gut microbiome towards novel bacterial diversity and tailored functional studies.</title>
        <authorList>
            <person name="Wylensek D."/>
            <person name="Hitch T.C.A."/>
            <person name="Clavel T."/>
        </authorList>
    </citation>
    <scope>NUCLEOTIDE SEQUENCE [LARGE SCALE GENOMIC DNA]</scope>
    <source>
        <strain evidence="3 4">NM-380-WT-3C1</strain>
    </source>
</reference>
<dbReference type="RefSeq" id="WP_154425787.1">
    <property type="nucleotide sequence ID" value="NZ_VUNN01000016.1"/>
</dbReference>
<evidence type="ECO:0000313" key="3">
    <source>
        <dbReference type="EMBL" id="MSU06714.1"/>
    </source>
</evidence>
<protein>
    <recommendedName>
        <fullName evidence="2">SWIM-type domain-containing protein</fullName>
    </recommendedName>
</protein>
<dbReference type="GO" id="GO:0008270">
    <property type="term" value="F:zinc ion binding"/>
    <property type="evidence" value="ECO:0007669"/>
    <property type="project" value="UniProtKB-KW"/>
</dbReference>
<accession>A0A7X2PD41</accession>
<dbReference type="PANTHER" id="PTHR38133:SF1">
    <property type="entry name" value="SLR1429 PROTEIN"/>
    <property type="match status" value="1"/>
</dbReference>
<comment type="caution">
    <text evidence="3">The sequence shown here is derived from an EMBL/GenBank/DDBJ whole genome shotgun (WGS) entry which is preliminary data.</text>
</comment>
<evidence type="ECO:0000313" key="4">
    <source>
        <dbReference type="Proteomes" id="UP000460549"/>
    </source>
</evidence>
<dbReference type="Pfam" id="PF04434">
    <property type="entry name" value="SWIM"/>
    <property type="match status" value="1"/>
</dbReference>
<dbReference type="AlphaFoldDB" id="A0A7X2PD41"/>
<name>A0A7X2PD41_9SPIO</name>
<feature type="domain" description="SWIM-type" evidence="2">
    <location>
        <begin position="124"/>
        <end position="159"/>
    </location>
</feature>
<proteinExistence type="predicted"/>
<evidence type="ECO:0000259" key="2">
    <source>
        <dbReference type="PROSITE" id="PS50966"/>
    </source>
</evidence>
<keyword evidence="1" id="KW-0479">Metal-binding</keyword>
<dbReference type="PROSITE" id="PS50966">
    <property type="entry name" value="ZF_SWIM"/>
    <property type="match status" value="1"/>
</dbReference>
<organism evidence="3 4">
    <name type="scientific">Bullifex porci</name>
    <dbReference type="NCBI Taxonomy" id="2606638"/>
    <lineage>
        <taxon>Bacteria</taxon>
        <taxon>Pseudomonadati</taxon>
        <taxon>Spirochaetota</taxon>
        <taxon>Spirochaetia</taxon>
        <taxon>Spirochaetales</taxon>
        <taxon>Spirochaetaceae</taxon>
        <taxon>Bullifex</taxon>
    </lineage>
</organism>
<dbReference type="PANTHER" id="PTHR38133">
    <property type="entry name" value="SLR1429 PROTEIN"/>
    <property type="match status" value="1"/>
</dbReference>
<dbReference type="EMBL" id="VUNN01000016">
    <property type="protein sequence ID" value="MSU06714.1"/>
    <property type="molecule type" value="Genomic_DNA"/>
</dbReference>
<keyword evidence="4" id="KW-1185">Reference proteome</keyword>
<gene>
    <name evidence="3" type="ORF">FYJ80_07990</name>
</gene>
<sequence length="222" mass="25511">MAKKKNNEIREPIIIEGRTISSSWWGKAWCDNIDIYADFDNRLPRGRSYVRSGCVIDLKIEYGVIRALVVGSRPRPYKIQIDIKPFNDKEIKAFEDKCRNNFESVEDFINGRFPDSFKEYFTSSSLNLFPKVREMTFSCSCPDWAELCKHVAAVLYGIGRKLDDDPMLLLRLRGIDTASFSEKIVNREAEKLALSSSLSLPPGRAMDMEEASLLFSVDRYQE</sequence>
<keyword evidence="1" id="KW-0863">Zinc-finger</keyword>